<gene>
    <name evidence="13" type="ordered locus">Mesop_3715</name>
</gene>
<evidence type="ECO:0000256" key="7">
    <source>
        <dbReference type="ARBA" id="ARBA00022705"/>
    </source>
</evidence>
<evidence type="ECO:0000256" key="10">
    <source>
        <dbReference type="ARBA" id="ARBA00030988"/>
    </source>
</evidence>
<feature type="domain" description="DNA polymerase III beta sliding clamp central" evidence="12">
    <location>
        <begin position="145"/>
        <end position="255"/>
    </location>
</feature>
<evidence type="ECO:0000256" key="11">
    <source>
        <dbReference type="ARBA" id="ARBA00033276"/>
    </source>
</evidence>
<dbReference type="CDD" id="cd00140">
    <property type="entry name" value="beta_clamp"/>
    <property type="match status" value="1"/>
</dbReference>
<dbReference type="SUPFAM" id="SSF55979">
    <property type="entry name" value="DNA clamp"/>
    <property type="match status" value="3"/>
</dbReference>
<dbReference type="Pfam" id="PF02767">
    <property type="entry name" value="DNA_pol3_beta_2"/>
    <property type="match status" value="1"/>
</dbReference>
<evidence type="ECO:0000259" key="12">
    <source>
        <dbReference type="Pfam" id="PF02767"/>
    </source>
</evidence>
<evidence type="ECO:0000256" key="6">
    <source>
        <dbReference type="ARBA" id="ARBA00022695"/>
    </source>
</evidence>
<evidence type="ECO:0000256" key="2">
    <source>
        <dbReference type="ARBA" id="ARBA00010752"/>
    </source>
</evidence>
<dbReference type="GO" id="GO:0008408">
    <property type="term" value="F:3'-5' exonuclease activity"/>
    <property type="evidence" value="ECO:0007669"/>
    <property type="project" value="InterPro"/>
</dbReference>
<dbReference type="GO" id="GO:0009360">
    <property type="term" value="C:DNA polymerase III complex"/>
    <property type="evidence" value="ECO:0007669"/>
    <property type="project" value="InterPro"/>
</dbReference>
<keyword evidence="6 13" id="KW-0548">Nucleotidyltransferase</keyword>
<dbReference type="SMART" id="SM00480">
    <property type="entry name" value="POL3Bc"/>
    <property type="match status" value="1"/>
</dbReference>
<keyword evidence="9" id="KW-0238">DNA-binding</keyword>
<dbReference type="HOGENOM" id="CLU_719256_0_0_5"/>
<evidence type="ECO:0000313" key="14">
    <source>
        <dbReference type="Proteomes" id="UP000001623"/>
    </source>
</evidence>
<name>F7XZU3_MESOW</name>
<dbReference type="KEGG" id="mop:Mesop_3715"/>
<dbReference type="GO" id="GO:0005737">
    <property type="term" value="C:cytoplasm"/>
    <property type="evidence" value="ECO:0007669"/>
    <property type="project" value="UniProtKB-SubCell"/>
</dbReference>
<evidence type="ECO:0000256" key="9">
    <source>
        <dbReference type="ARBA" id="ARBA00023125"/>
    </source>
</evidence>
<dbReference type="Gene3D" id="3.10.150.10">
    <property type="entry name" value="DNA Polymerase III, subunit A, domain 2"/>
    <property type="match status" value="1"/>
</dbReference>
<dbReference type="RefSeq" id="WP_013894841.1">
    <property type="nucleotide sequence ID" value="NC_015675.1"/>
</dbReference>
<evidence type="ECO:0000256" key="8">
    <source>
        <dbReference type="ARBA" id="ARBA00022932"/>
    </source>
</evidence>
<dbReference type="AlphaFoldDB" id="F7XZU3"/>
<dbReference type="GO" id="GO:0003677">
    <property type="term" value="F:DNA binding"/>
    <property type="evidence" value="ECO:0007669"/>
    <property type="project" value="UniProtKB-KW"/>
</dbReference>
<keyword evidence="5 13" id="KW-0808">Transferase</keyword>
<dbReference type="GO" id="GO:0003887">
    <property type="term" value="F:DNA-directed DNA polymerase activity"/>
    <property type="evidence" value="ECO:0007669"/>
    <property type="project" value="UniProtKB-KW"/>
</dbReference>
<protein>
    <recommendedName>
        <fullName evidence="3">Beta sliding clamp</fullName>
    </recommendedName>
    <alternativeName>
        <fullName evidence="11">Beta-clamp processivity factor</fullName>
    </alternativeName>
    <alternativeName>
        <fullName evidence="10">DNA polymerase III beta sliding clamp subunit</fullName>
    </alternativeName>
</protein>
<dbReference type="GO" id="GO:0006271">
    <property type="term" value="P:DNA strand elongation involved in DNA replication"/>
    <property type="evidence" value="ECO:0007669"/>
    <property type="project" value="TreeGrafter"/>
</dbReference>
<keyword evidence="8" id="KW-0239">DNA-directed DNA polymerase</keyword>
<dbReference type="InterPro" id="IPR001001">
    <property type="entry name" value="DNA_polIII_beta"/>
</dbReference>
<keyword evidence="4" id="KW-0963">Cytoplasm</keyword>
<keyword evidence="7" id="KW-0235">DNA replication</keyword>
<evidence type="ECO:0000256" key="4">
    <source>
        <dbReference type="ARBA" id="ARBA00022490"/>
    </source>
</evidence>
<dbReference type="Proteomes" id="UP000001623">
    <property type="component" value="Chromosome"/>
</dbReference>
<evidence type="ECO:0000256" key="1">
    <source>
        <dbReference type="ARBA" id="ARBA00004496"/>
    </source>
</evidence>
<proteinExistence type="inferred from homology"/>
<dbReference type="InterPro" id="IPR022637">
    <property type="entry name" value="DNA_polIII_beta_cen"/>
</dbReference>
<organism evidence="13 14">
    <name type="scientific">Mesorhizobium opportunistum (strain LMG 24607 / HAMBI 3007 / WSM2075)</name>
    <dbReference type="NCBI Taxonomy" id="536019"/>
    <lineage>
        <taxon>Bacteria</taxon>
        <taxon>Pseudomonadati</taxon>
        <taxon>Pseudomonadota</taxon>
        <taxon>Alphaproteobacteria</taxon>
        <taxon>Hyphomicrobiales</taxon>
        <taxon>Phyllobacteriaceae</taxon>
        <taxon>Mesorhizobium</taxon>
    </lineage>
</organism>
<reference evidence="13 14" key="1">
    <citation type="submission" date="2010-10" db="EMBL/GenBank/DDBJ databases">
        <title>Complete sequence of Mesorhizobium opportunistum WSM2075.</title>
        <authorList>
            <consortium name="US DOE Joint Genome Institute"/>
            <person name="Lucas S."/>
            <person name="Copeland A."/>
            <person name="Lapidus A."/>
            <person name="Cheng J.-F."/>
            <person name="Bruce D."/>
            <person name="Goodwin L."/>
            <person name="Pitluck S."/>
            <person name="Chertkov O."/>
            <person name="Misra M."/>
            <person name="Detter J.C."/>
            <person name="Han C."/>
            <person name="Tapia R."/>
            <person name="Land M."/>
            <person name="Hauser L."/>
            <person name="Kyrpides N."/>
            <person name="Ovchinnikova G."/>
            <person name="Mavrommatis K.M."/>
            <person name="Tiwari R.P."/>
            <person name="Howieson J.G."/>
            <person name="O'Hara G.W."/>
            <person name="Nandasena K.G."/>
            <person name="Woyke T."/>
        </authorList>
    </citation>
    <scope>NUCLEOTIDE SEQUENCE [LARGE SCALE GENOMIC DNA]</scope>
    <source>
        <strain evidence="14">LMG 24607 / HAMBI 3007 / WSM2075</strain>
    </source>
</reference>
<dbReference type="PANTHER" id="PTHR30478">
    <property type="entry name" value="DNA POLYMERASE III SUBUNIT BETA"/>
    <property type="match status" value="1"/>
</dbReference>
<dbReference type="STRING" id="536019.Mesop_3715"/>
<dbReference type="Gene3D" id="3.70.10.10">
    <property type="match status" value="1"/>
</dbReference>
<dbReference type="PANTHER" id="PTHR30478:SF0">
    <property type="entry name" value="BETA SLIDING CLAMP"/>
    <property type="match status" value="1"/>
</dbReference>
<sequence length="384" mass="40890">MTIKFSVAAFAEAAKAIRNIPGGSRNIEILDHARMEVARKKLTLTMSDLDIEACATIPCEGASIVAAIPRAVLEFFIARDGGGDDSGTLTFADDMKTVVARHGKGRLTMPILPGADFFLIGAGTQDWSMAIRANELVELLRTCVSAMDETRHFIQGVLLHVAAGEDGASALRTAATDGHRVHTVGVEAPELTGGFAERQEGHQGITIPDRTVKELIRIFDGDESEVTLSGAKGIVTVEGEAIRVTSKLIDAAFADYARLLQAPGAFRISVAAKALDAAIGRLLVLPRKDGKGKAETARPIRMTPVDGGLKLEIKGNDADAEDLIDCEVEGQGEPIVVNCRYIRDALAAAGGTKVTFAPIEGNAIGVRMLPDNDRSSFLLMQMRF</sequence>
<evidence type="ECO:0000313" key="13">
    <source>
        <dbReference type="EMBL" id="AEH88157.1"/>
    </source>
</evidence>
<dbReference type="InterPro" id="IPR046938">
    <property type="entry name" value="DNA_clamp_sf"/>
</dbReference>
<dbReference type="eggNOG" id="COG0592">
    <property type="taxonomic scope" value="Bacteria"/>
</dbReference>
<evidence type="ECO:0000256" key="3">
    <source>
        <dbReference type="ARBA" id="ARBA00021035"/>
    </source>
</evidence>
<comment type="subcellular location">
    <subcellularLocation>
        <location evidence="1">Cytoplasm</location>
    </subcellularLocation>
</comment>
<accession>F7XZU3</accession>
<evidence type="ECO:0000256" key="5">
    <source>
        <dbReference type="ARBA" id="ARBA00022679"/>
    </source>
</evidence>
<comment type="similarity">
    <text evidence="2">Belongs to the beta sliding clamp family.</text>
</comment>
<dbReference type="EMBL" id="CP002279">
    <property type="protein sequence ID" value="AEH88157.1"/>
    <property type="molecule type" value="Genomic_DNA"/>
</dbReference>